<dbReference type="Pfam" id="PF00561">
    <property type="entry name" value="Abhydrolase_1"/>
    <property type="match status" value="1"/>
</dbReference>
<sequence>MKQYIRTGYVRTTRHKSFYLEAGPRKHRSAIVFVHGWPEISWAWRNQLLAFSSLGFRVVAPDLRGCGQSNLYSTHSAYAQREIVQDMLELVDSLDIDRAIWVGHDWGAPVVWNIASHHPNRCHGVVALTVPYDTLERGVERLREFIDRTVYPEIQFPYGQYEYYKFYQENFDIATQDFEANIENTFKILLRRGDPAQAGKPFPTAFVRLQGGWFGPTRVAPDVPLDTSILTPSDLAIYVDAYQRTGFVSVNSLYMNDANNLVYANEAMNNGVLKMPVLFLAGTYDYINDTVRTNLINPMKKKCRRLTINQIDSGHWMQHERAEEVNKLLSRWIAINCPSIWGRYSAGEMHLIS</sequence>
<organism evidence="3 4">
    <name type="scientific">Nostoc minutum NIES-26</name>
    <dbReference type="NCBI Taxonomy" id="1844469"/>
    <lineage>
        <taxon>Bacteria</taxon>
        <taxon>Bacillati</taxon>
        <taxon>Cyanobacteriota</taxon>
        <taxon>Cyanophyceae</taxon>
        <taxon>Nostocales</taxon>
        <taxon>Nostocaceae</taxon>
        <taxon>Nostoc</taxon>
    </lineage>
</organism>
<accession>A0A367R2B4</accession>
<dbReference type="InterPro" id="IPR000639">
    <property type="entry name" value="Epox_hydrolase-like"/>
</dbReference>
<gene>
    <name evidence="3" type="ORF">A6770_21215</name>
</gene>
<name>A0A367R2B4_9NOSO</name>
<dbReference type="PANTHER" id="PTHR43329">
    <property type="entry name" value="EPOXIDE HYDROLASE"/>
    <property type="match status" value="1"/>
</dbReference>
<evidence type="ECO:0000256" key="1">
    <source>
        <dbReference type="ARBA" id="ARBA00022801"/>
    </source>
</evidence>
<dbReference type="Gene3D" id="3.40.50.1820">
    <property type="entry name" value="alpha/beta hydrolase"/>
    <property type="match status" value="1"/>
</dbReference>
<keyword evidence="1" id="KW-0378">Hydrolase</keyword>
<evidence type="ECO:0000313" key="4">
    <source>
        <dbReference type="Proteomes" id="UP000252107"/>
    </source>
</evidence>
<protein>
    <recommendedName>
        <fullName evidence="2">AB hydrolase-1 domain-containing protein</fullName>
    </recommendedName>
</protein>
<feature type="domain" description="AB hydrolase-1" evidence="2">
    <location>
        <begin position="30"/>
        <end position="321"/>
    </location>
</feature>
<dbReference type="Proteomes" id="UP000252107">
    <property type="component" value="Unassembled WGS sequence"/>
</dbReference>
<dbReference type="PRINTS" id="PR00412">
    <property type="entry name" value="EPOXHYDRLASE"/>
</dbReference>
<evidence type="ECO:0000313" key="3">
    <source>
        <dbReference type="EMBL" id="RCJ30616.1"/>
    </source>
</evidence>
<dbReference type="SUPFAM" id="SSF53474">
    <property type="entry name" value="alpha/beta-Hydrolases"/>
    <property type="match status" value="1"/>
</dbReference>
<dbReference type="AlphaFoldDB" id="A0A367R2B4"/>
<dbReference type="InterPro" id="IPR029058">
    <property type="entry name" value="AB_hydrolase_fold"/>
</dbReference>
<dbReference type="EMBL" id="LXQD01000258">
    <property type="protein sequence ID" value="RCJ30616.1"/>
    <property type="molecule type" value="Genomic_DNA"/>
</dbReference>
<reference evidence="3" key="1">
    <citation type="submission" date="2016-04" db="EMBL/GenBank/DDBJ databases">
        <authorList>
            <person name="Tabuchi Yagui T.R."/>
        </authorList>
    </citation>
    <scope>NUCLEOTIDE SEQUENCE [LARGE SCALE GENOMIC DNA]</scope>
    <source>
        <strain evidence="3">NIES-26</strain>
    </source>
</reference>
<comment type="caution">
    <text evidence="3">The sequence shown here is derived from an EMBL/GenBank/DDBJ whole genome shotgun (WGS) entry which is preliminary data.</text>
</comment>
<dbReference type="GO" id="GO:0016787">
    <property type="term" value="F:hydrolase activity"/>
    <property type="evidence" value="ECO:0007669"/>
    <property type="project" value="UniProtKB-KW"/>
</dbReference>
<proteinExistence type="predicted"/>
<evidence type="ECO:0000259" key="2">
    <source>
        <dbReference type="Pfam" id="PF00561"/>
    </source>
</evidence>
<dbReference type="InterPro" id="IPR000073">
    <property type="entry name" value="AB_hydrolase_1"/>
</dbReference>
<keyword evidence="4" id="KW-1185">Reference proteome</keyword>